<dbReference type="InterPro" id="IPR008284">
    <property type="entry name" value="MoCF_biosynth_CS"/>
</dbReference>
<comment type="function">
    <text evidence="1 6">Catalyzes the insertion of molybdate into adenylated molybdopterin with the concomitant release of AMP.</text>
</comment>
<evidence type="ECO:0000256" key="5">
    <source>
        <dbReference type="ARBA" id="ARBA00047317"/>
    </source>
</evidence>
<evidence type="ECO:0000256" key="1">
    <source>
        <dbReference type="ARBA" id="ARBA00002901"/>
    </source>
</evidence>
<evidence type="ECO:0000256" key="3">
    <source>
        <dbReference type="ARBA" id="ARBA00010763"/>
    </source>
</evidence>
<sequence length="416" mass="42695">MGAALRDDNFGADTQTVSFDAARHAAAALARPLDRSEDVPIALAAGRVLAAAIEAPSALPPFDQAAMDGYAVCLSGRKGVPVVLPMGGRTNAGDAPGVLRPGTAHRVMTGAALPTGADAVVMQEHVARRGDLLHFDLPIEPGAHIRRSGEDVVRGAAVIEPGRMIGWADIAVLAALGVRTVRVACPLRIAVVTTGSELRDGGEPLPAGAIYDSNGPMLAALLAGPNTHIVSLSVRDEVNAIADALQTQAGAVDLVITTAGMSVGDADHVRDAVGRAGGRLDIVKVAMKPGKPLAFGMIGEAYFAGLPGNPQAAAYGALAFVRPMTRRLLGQAPAKRVTARTAFAASRKPDRTELLPVSLSVEHGRLTARRSGPDGSHRMMPMVSADAVAVVPGASTPLEAGTCLEVLPFDQPRLGG</sequence>
<dbReference type="SMART" id="SM00852">
    <property type="entry name" value="MoCF_biosynth"/>
    <property type="match status" value="1"/>
</dbReference>
<dbReference type="Gene3D" id="3.40.980.10">
    <property type="entry name" value="MoaB/Mog-like domain"/>
    <property type="match status" value="1"/>
</dbReference>
<dbReference type="Gene3D" id="3.90.105.10">
    <property type="entry name" value="Molybdopterin biosynthesis moea protein, domain 2"/>
    <property type="match status" value="1"/>
</dbReference>
<dbReference type="InterPro" id="IPR005111">
    <property type="entry name" value="MoeA_C_domain_IV"/>
</dbReference>
<keyword evidence="6" id="KW-0460">Magnesium</keyword>
<dbReference type="PANTHER" id="PTHR10192:SF5">
    <property type="entry name" value="GEPHYRIN"/>
    <property type="match status" value="1"/>
</dbReference>
<dbReference type="SUPFAM" id="SSF63867">
    <property type="entry name" value="MoeA C-terminal domain-like"/>
    <property type="match status" value="1"/>
</dbReference>
<dbReference type="Pfam" id="PF00994">
    <property type="entry name" value="MoCF_biosynth"/>
    <property type="match status" value="1"/>
</dbReference>
<dbReference type="InterPro" id="IPR036688">
    <property type="entry name" value="MoeA_C_domain_IV_sf"/>
</dbReference>
<dbReference type="GO" id="GO:0061599">
    <property type="term" value="F:molybdopterin molybdotransferase activity"/>
    <property type="evidence" value="ECO:0007669"/>
    <property type="project" value="UniProtKB-EC"/>
</dbReference>
<dbReference type="PANTHER" id="PTHR10192">
    <property type="entry name" value="MOLYBDOPTERIN BIOSYNTHESIS PROTEIN"/>
    <property type="match status" value="1"/>
</dbReference>
<dbReference type="InterPro" id="IPR005110">
    <property type="entry name" value="MoeA_linker/N"/>
</dbReference>
<organism evidence="8 9">
    <name type="scientific">Labrys monachus</name>
    <dbReference type="NCBI Taxonomy" id="217067"/>
    <lineage>
        <taxon>Bacteria</taxon>
        <taxon>Pseudomonadati</taxon>
        <taxon>Pseudomonadota</taxon>
        <taxon>Alphaproteobacteria</taxon>
        <taxon>Hyphomicrobiales</taxon>
        <taxon>Xanthobacteraceae</taxon>
        <taxon>Labrys</taxon>
    </lineage>
</organism>
<keyword evidence="6" id="KW-0479">Metal-binding</keyword>
<comment type="catalytic activity">
    <reaction evidence="5">
        <text>adenylyl-molybdopterin + molybdate = Mo-molybdopterin + AMP + H(+)</text>
        <dbReference type="Rhea" id="RHEA:35047"/>
        <dbReference type="ChEBI" id="CHEBI:15378"/>
        <dbReference type="ChEBI" id="CHEBI:36264"/>
        <dbReference type="ChEBI" id="CHEBI:62727"/>
        <dbReference type="ChEBI" id="CHEBI:71302"/>
        <dbReference type="ChEBI" id="CHEBI:456215"/>
        <dbReference type="EC" id="2.10.1.1"/>
    </reaction>
</comment>
<dbReference type="PROSITE" id="PS01079">
    <property type="entry name" value="MOCF_BIOSYNTHESIS_2"/>
    <property type="match status" value="1"/>
</dbReference>
<comment type="caution">
    <text evidence="8">The sequence shown here is derived from an EMBL/GenBank/DDBJ whole genome shotgun (WGS) entry which is preliminary data.</text>
</comment>
<accession>A0ABU0FBZ6</accession>
<dbReference type="InterPro" id="IPR036425">
    <property type="entry name" value="MoaB/Mog-like_dom_sf"/>
</dbReference>
<dbReference type="CDD" id="cd00887">
    <property type="entry name" value="MoeA"/>
    <property type="match status" value="1"/>
</dbReference>
<name>A0ABU0FBZ6_9HYPH</name>
<dbReference type="EC" id="2.10.1.1" evidence="6"/>
<reference evidence="8 9" key="1">
    <citation type="submission" date="2023-07" db="EMBL/GenBank/DDBJ databases">
        <title>Genomic Encyclopedia of Type Strains, Phase IV (KMG-IV): sequencing the most valuable type-strain genomes for metagenomic binning, comparative biology and taxonomic classification.</title>
        <authorList>
            <person name="Goeker M."/>
        </authorList>
    </citation>
    <scope>NUCLEOTIDE SEQUENCE [LARGE SCALE GENOMIC DNA]</scope>
    <source>
        <strain evidence="8 9">DSM 5896</strain>
    </source>
</reference>
<dbReference type="Gene3D" id="2.170.190.11">
    <property type="entry name" value="Molybdopterin biosynthesis moea protein, domain 3"/>
    <property type="match status" value="1"/>
</dbReference>
<dbReference type="InterPro" id="IPR038987">
    <property type="entry name" value="MoeA-like"/>
</dbReference>
<comment type="pathway">
    <text evidence="2 6">Cofactor biosynthesis; molybdopterin biosynthesis.</text>
</comment>
<evidence type="ECO:0000256" key="6">
    <source>
        <dbReference type="RuleBase" id="RU365090"/>
    </source>
</evidence>
<feature type="domain" description="MoaB/Mog" evidence="7">
    <location>
        <begin position="190"/>
        <end position="327"/>
    </location>
</feature>
<dbReference type="SUPFAM" id="SSF53218">
    <property type="entry name" value="Molybdenum cofactor biosynthesis proteins"/>
    <property type="match status" value="1"/>
</dbReference>
<evidence type="ECO:0000313" key="8">
    <source>
        <dbReference type="EMBL" id="MDQ0392135.1"/>
    </source>
</evidence>
<dbReference type="Pfam" id="PF03453">
    <property type="entry name" value="MoeA_N"/>
    <property type="match status" value="1"/>
</dbReference>
<dbReference type="NCBIfam" id="NF045515">
    <property type="entry name" value="Glp_gephyrin"/>
    <property type="match status" value="1"/>
</dbReference>
<dbReference type="SUPFAM" id="SSF63882">
    <property type="entry name" value="MoeA N-terminal region -like"/>
    <property type="match status" value="1"/>
</dbReference>
<evidence type="ECO:0000259" key="7">
    <source>
        <dbReference type="SMART" id="SM00852"/>
    </source>
</evidence>
<gene>
    <name evidence="8" type="ORF">J3R73_001927</name>
</gene>
<dbReference type="InterPro" id="IPR001453">
    <property type="entry name" value="MoaB/Mog_dom"/>
</dbReference>
<dbReference type="Gene3D" id="2.40.340.10">
    <property type="entry name" value="MoeA, C-terminal, domain IV"/>
    <property type="match status" value="1"/>
</dbReference>
<dbReference type="Proteomes" id="UP001237448">
    <property type="component" value="Unassembled WGS sequence"/>
</dbReference>
<dbReference type="EMBL" id="JAUSVK010000001">
    <property type="protein sequence ID" value="MDQ0392135.1"/>
    <property type="molecule type" value="Genomic_DNA"/>
</dbReference>
<dbReference type="RefSeq" id="WP_307425551.1">
    <property type="nucleotide sequence ID" value="NZ_JAUSVK010000001.1"/>
</dbReference>
<dbReference type="Pfam" id="PF03454">
    <property type="entry name" value="MoeA_C"/>
    <property type="match status" value="1"/>
</dbReference>
<proteinExistence type="inferred from homology"/>
<dbReference type="InterPro" id="IPR036135">
    <property type="entry name" value="MoeA_linker/N_sf"/>
</dbReference>
<evidence type="ECO:0000256" key="4">
    <source>
        <dbReference type="ARBA" id="ARBA00023150"/>
    </source>
</evidence>
<comment type="similarity">
    <text evidence="3 6">Belongs to the MoeA family.</text>
</comment>
<keyword evidence="6 8" id="KW-0808">Transferase</keyword>
<keyword evidence="4 6" id="KW-0501">Molybdenum cofactor biosynthesis</keyword>
<keyword evidence="6" id="KW-0500">Molybdenum</keyword>
<comment type="cofactor">
    <cofactor evidence="6">
        <name>Mg(2+)</name>
        <dbReference type="ChEBI" id="CHEBI:18420"/>
    </cofactor>
</comment>
<evidence type="ECO:0000256" key="2">
    <source>
        <dbReference type="ARBA" id="ARBA00005046"/>
    </source>
</evidence>
<keyword evidence="9" id="KW-1185">Reference proteome</keyword>
<evidence type="ECO:0000313" key="9">
    <source>
        <dbReference type="Proteomes" id="UP001237448"/>
    </source>
</evidence>
<protein>
    <recommendedName>
        <fullName evidence="6">Molybdopterin molybdenumtransferase</fullName>
        <ecNumber evidence="6">2.10.1.1</ecNumber>
    </recommendedName>
</protein>